<comment type="caution">
    <text evidence="1">The sequence shown here is derived from an EMBL/GenBank/DDBJ whole genome shotgun (WGS) entry which is preliminary data.</text>
</comment>
<protein>
    <submittedName>
        <fullName evidence="1">Uncharacterized protein</fullName>
    </submittedName>
</protein>
<sequence length="70" mass="8052">MFRYLIAVDYDNSKTYKTVPLMYDTEEEATGVAVGYSMQVDGRVRIYKTEAETDKSELVSSYFNGVKDDF</sequence>
<organism evidence="1 2">
    <name type="scientific">Leuconostoc falkenbergense</name>
    <dbReference type="NCBI Taxonomy" id="2766470"/>
    <lineage>
        <taxon>Bacteria</taxon>
        <taxon>Bacillati</taxon>
        <taxon>Bacillota</taxon>
        <taxon>Bacilli</taxon>
        <taxon>Lactobacillales</taxon>
        <taxon>Lactobacillaceae</taxon>
        <taxon>Leuconostoc</taxon>
    </lineage>
</organism>
<gene>
    <name evidence="1" type="ORF">D0502_02260</name>
</gene>
<accession>A0A9X3EBT1</accession>
<reference evidence="1" key="1">
    <citation type="submission" date="2018-08" db="EMBL/GenBank/DDBJ databases">
        <title>Draft genome sequences of Leuconostoc spp. and Weissella spp. with biocontrol potential.</title>
        <authorList>
            <person name="Lo R."/>
            <person name="Ho V.T.T."/>
            <person name="Turner M.S."/>
        </authorList>
    </citation>
    <scope>NUCLEOTIDE SEQUENCE</scope>
    <source>
        <strain evidence="1">156</strain>
    </source>
</reference>
<dbReference type="RefSeq" id="WP_267286910.1">
    <property type="nucleotide sequence ID" value="NZ_QVOQ01000005.1"/>
</dbReference>
<evidence type="ECO:0000313" key="2">
    <source>
        <dbReference type="Proteomes" id="UP001080333"/>
    </source>
</evidence>
<name>A0A9X3EBT1_9LACO</name>
<dbReference type="AlphaFoldDB" id="A0A9X3EBT1"/>
<proteinExistence type="predicted"/>
<dbReference type="EMBL" id="QVOQ01000005">
    <property type="protein sequence ID" value="MCX7578223.1"/>
    <property type="molecule type" value="Genomic_DNA"/>
</dbReference>
<dbReference type="Proteomes" id="UP001080333">
    <property type="component" value="Unassembled WGS sequence"/>
</dbReference>
<evidence type="ECO:0000313" key="1">
    <source>
        <dbReference type="EMBL" id="MCX7578223.1"/>
    </source>
</evidence>